<organism evidence="2 3">
    <name type="scientific">Treponema saccharophilum DSM 2985</name>
    <dbReference type="NCBI Taxonomy" id="907348"/>
    <lineage>
        <taxon>Bacteria</taxon>
        <taxon>Pseudomonadati</taxon>
        <taxon>Spirochaetota</taxon>
        <taxon>Spirochaetia</taxon>
        <taxon>Spirochaetales</taxon>
        <taxon>Treponemataceae</taxon>
        <taxon>Treponema</taxon>
    </lineage>
</organism>
<feature type="compositionally biased region" description="Low complexity" evidence="1">
    <location>
        <begin position="168"/>
        <end position="188"/>
    </location>
</feature>
<evidence type="ECO:0000313" key="3">
    <source>
        <dbReference type="Proteomes" id="UP000003571"/>
    </source>
</evidence>
<accession>H7EJS4</accession>
<keyword evidence="3" id="KW-1185">Reference proteome</keyword>
<evidence type="ECO:0000256" key="1">
    <source>
        <dbReference type="SAM" id="MobiDB-lite"/>
    </source>
</evidence>
<dbReference type="OrthoDB" id="362821at2"/>
<evidence type="ECO:0000313" key="2">
    <source>
        <dbReference type="EMBL" id="EIC02194.1"/>
    </source>
</evidence>
<dbReference type="STRING" id="907348.TresaDRAFT_2174"/>
<protein>
    <submittedName>
        <fullName evidence="2">Uncharacterized protein</fullName>
    </submittedName>
</protein>
<feature type="region of interest" description="Disordered" evidence="1">
    <location>
        <begin position="168"/>
        <end position="193"/>
    </location>
</feature>
<dbReference type="Proteomes" id="UP000003571">
    <property type="component" value="Unassembled WGS sequence"/>
</dbReference>
<comment type="caution">
    <text evidence="2">The sequence shown here is derived from an EMBL/GenBank/DDBJ whole genome shotgun (WGS) entry which is preliminary data.</text>
</comment>
<dbReference type="PATRIC" id="fig|907348.3.peg.1121"/>
<reference evidence="2 3" key="1">
    <citation type="submission" date="2011-09" db="EMBL/GenBank/DDBJ databases">
        <title>The draft genome of Treponema saccharophilum DSM 2985.</title>
        <authorList>
            <consortium name="US DOE Joint Genome Institute (JGI-PGF)"/>
            <person name="Lucas S."/>
            <person name="Copeland A."/>
            <person name="Lapidus A."/>
            <person name="Glavina del Rio T."/>
            <person name="Dalin E."/>
            <person name="Tice H."/>
            <person name="Bruce D."/>
            <person name="Goodwin L."/>
            <person name="Pitluck S."/>
            <person name="Peters L."/>
            <person name="Kyrpides N."/>
            <person name="Mavromatis K."/>
            <person name="Ivanova N."/>
            <person name="Markowitz V."/>
            <person name="Cheng J.-F."/>
            <person name="Hugenholtz P."/>
            <person name="Woyke T."/>
            <person name="Wu D."/>
            <person name="Gronow S."/>
            <person name="Wellnitz S."/>
            <person name="Brambilla E."/>
            <person name="Klenk H.-P."/>
            <person name="Eisen J.A."/>
        </authorList>
    </citation>
    <scope>NUCLEOTIDE SEQUENCE [LARGE SCALE GENOMIC DNA]</scope>
    <source>
        <strain evidence="2 3">DSM 2985</strain>
    </source>
</reference>
<proteinExistence type="predicted"/>
<dbReference type="AlphaFoldDB" id="H7EJS4"/>
<gene>
    <name evidence="2" type="ORF">TresaDRAFT_2174</name>
</gene>
<dbReference type="EMBL" id="AGRW01000042">
    <property type="protein sequence ID" value="EIC02194.1"/>
    <property type="molecule type" value="Genomic_DNA"/>
</dbReference>
<dbReference type="RefSeq" id="WP_002703591.1">
    <property type="nucleotide sequence ID" value="NZ_AGRW01000042.1"/>
</dbReference>
<sequence>MACHKDLHSVYIDGEMPDAFVGKYESLVSSDPKIAEACERMVRVHELLKEDSDDVSSAVSDEFMEKSFERLQSKMRHSKTVQFSRPKKIPSAAIPVSVSAAAAVFACVYIPSSMKSYEGISHPVEISAIAGSELTPLDEIDVKIDGNIHSEKLPEVFAAVAKDVKSSSAPSEQPSAVSDDAESADSSVQKTVRASAVVSNSTRRFSSSMTSVDVFRPNFINSDE</sequence>
<name>H7EJS4_9SPIR</name>